<keyword evidence="2" id="KW-1185">Reference proteome</keyword>
<dbReference type="EMBL" id="PGOL01001703">
    <property type="protein sequence ID" value="PKI55407.1"/>
    <property type="molecule type" value="Genomic_DNA"/>
</dbReference>
<comment type="caution">
    <text evidence="1">The sequence shown here is derived from an EMBL/GenBank/DDBJ whole genome shotgun (WGS) entry which is preliminary data.</text>
</comment>
<evidence type="ECO:0000313" key="2">
    <source>
        <dbReference type="Proteomes" id="UP000233551"/>
    </source>
</evidence>
<proteinExistence type="predicted"/>
<protein>
    <submittedName>
        <fullName evidence="1">Uncharacterized protein</fullName>
    </submittedName>
</protein>
<dbReference type="AlphaFoldDB" id="A0A2I0JGL6"/>
<evidence type="ECO:0000313" key="1">
    <source>
        <dbReference type="EMBL" id="PKI55407.1"/>
    </source>
</evidence>
<sequence length="112" mass="13261">MDTFEEGKDCMPSGELGKLTVPSNGYQPWALMASPWHEDLSCFDHADPIRRKWMKRGLCTGVWLSDRDHLFTGESEGCERPFERDGTTRRSRGKKWHSWRARMRRRNFLETR</sequence>
<organism evidence="1 2">
    <name type="scientific">Punica granatum</name>
    <name type="common">Pomegranate</name>
    <dbReference type="NCBI Taxonomy" id="22663"/>
    <lineage>
        <taxon>Eukaryota</taxon>
        <taxon>Viridiplantae</taxon>
        <taxon>Streptophyta</taxon>
        <taxon>Embryophyta</taxon>
        <taxon>Tracheophyta</taxon>
        <taxon>Spermatophyta</taxon>
        <taxon>Magnoliopsida</taxon>
        <taxon>eudicotyledons</taxon>
        <taxon>Gunneridae</taxon>
        <taxon>Pentapetalae</taxon>
        <taxon>rosids</taxon>
        <taxon>malvids</taxon>
        <taxon>Myrtales</taxon>
        <taxon>Lythraceae</taxon>
        <taxon>Punica</taxon>
    </lineage>
</organism>
<name>A0A2I0JGL6_PUNGR</name>
<dbReference type="Proteomes" id="UP000233551">
    <property type="component" value="Unassembled WGS sequence"/>
</dbReference>
<gene>
    <name evidence="1" type="ORF">CRG98_024180</name>
</gene>
<accession>A0A2I0JGL6</accession>
<reference evidence="1 2" key="1">
    <citation type="submission" date="2017-11" db="EMBL/GenBank/DDBJ databases">
        <title>De-novo sequencing of pomegranate (Punica granatum L.) genome.</title>
        <authorList>
            <person name="Akparov Z."/>
            <person name="Amiraslanov A."/>
            <person name="Hajiyeva S."/>
            <person name="Abbasov M."/>
            <person name="Kaur K."/>
            <person name="Hamwieh A."/>
            <person name="Solovyev V."/>
            <person name="Salamov A."/>
            <person name="Braich B."/>
            <person name="Kosarev P."/>
            <person name="Mahmoud A."/>
            <person name="Hajiyev E."/>
            <person name="Babayeva S."/>
            <person name="Izzatullayeva V."/>
            <person name="Mammadov A."/>
            <person name="Mammadov A."/>
            <person name="Sharifova S."/>
            <person name="Ojaghi J."/>
            <person name="Eynullazada K."/>
            <person name="Bayramov B."/>
            <person name="Abdulazimova A."/>
            <person name="Shahmuradov I."/>
        </authorList>
    </citation>
    <scope>NUCLEOTIDE SEQUENCE [LARGE SCALE GENOMIC DNA]</scope>
    <source>
        <strain evidence="2">cv. AG2017</strain>
        <tissue evidence="1">Leaf</tissue>
    </source>
</reference>